<evidence type="ECO:0000313" key="3">
    <source>
        <dbReference type="Proteomes" id="UP001480595"/>
    </source>
</evidence>
<name>A0ABR1WWB2_9PEZI</name>
<proteinExistence type="predicted"/>
<organism evidence="2 3">
    <name type="scientific">Apiospora phragmitis</name>
    <dbReference type="NCBI Taxonomy" id="2905665"/>
    <lineage>
        <taxon>Eukaryota</taxon>
        <taxon>Fungi</taxon>
        <taxon>Dikarya</taxon>
        <taxon>Ascomycota</taxon>
        <taxon>Pezizomycotina</taxon>
        <taxon>Sordariomycetes</taxon>
        <taxon>Xylariomycetidae</taxon>
        <taxon>Amphisphaeriales</taxon>
        <taxon>Apiosporaceae</taxon>
        <taxon>Apiospora</taxon>
    </lineage>
</organism>
<dbReference type="RefSeq" id="XP_066721967.1">
    <property type="nucleotide sequence ID" value="XM_066853826.1"/>
</dbReference>
<keyword evidence="1" id="KW-0732">Signal</keyword>
<dbReference type="Pfam" id="PF12296">
    <property type="entry name" value="HsbA"/>
    <property type="match status" value="1"/>
</dbReference>
<comment type="caution">
    <text evidence="2">The sequence shown here is derived from an EMBL/GenBank/DDBJ whole genome shotgun (WGS) entry which is preliminary data.</text>
</comment>
<reference evidence="2 3" key="1">
    <citation type="submission" date="2023-01" db="EMBL/GenBank/DDBJ databases">
        <title>Analysis of 21 Apiospora genomes using comparative genomics revels a genus with tremendous synthesis potential of carbohydrate active enzymes and secondary metabolites.</title>
        <authorList>
            <person name="Sorensen T."/>
        </authorList>
    </citation>
    <scope>NUCLEOTIDE SEQUENCE [LARGE SCALE GENOMIC DNA]</scope>
    <source>
        <strain evidence="2 3">CBS 135458</strain>
    </source>
</reference>
<feature type="chain" id="PRO_5045279915" evidence="1">
    <location>
        <begin position="19"/>
        <end position="157"/>
    </location>
</feature>
<protein>
    <submittedName>
        <fullName evidence="2">Uncharacterized protein</fullName>
    </submittedName>
</protein>
<dbReference type="InterPro" id="IPR021054">
    <property type="entry name" value="Cell_wall_mannoprotein_1"/>
</dbReference>
<dbReference type="GeneID" id="92086889"/>
<feature type="signal peptide" evidence="1">
    <location>
        <begin position="1"/>
        <end position="18"/>
    </location>
</feature>
<sequence>MKYSIIPLVTLLAGYAAARSLGKRGSNTLHGAMSDVLDATRTLDHVVGGYDGGEAEDIECAINTAVVVLRQAIDLSNGLAAPLTSDDAQSFQASAESLGHAGDTLVKSFGDKIPIFNEARICNSITAHVTDLGEWLPSLAGPLVVHFFQTYDFDAEM</sequence>
<keyword evidence="3" id="KW-1185">Reference proteome</keyword>
<gene>
    <name evidence="2" type="ORF">PG994_002417</name>
</gene>
<evidence type="ECO:0000256" key="1">
    <source>
        <dbReference type="SAM" id="SignalP"/>
    </source>
</evidence>
<dbReference type="EMBL" id="JAQQWL010000002">
    <property type="protein sequence ID" value="KAK8087443.1"/>
    <property type="molecule type" value="Genomic_DNA"/>
</dbReference>
<evidence type="ECO:0000313" key="2">
    <source>
        <dbReference type="EMBL" id="KAK8087443.1"/>
    </source>
</evidence>
<dbReference type="Proteomes" id="UP001480595">
    <property type="component" value="Unassembled WGS sequence"/>
</dbReference>
<accession>A0ABR1WWB2</accession>